<evidence type="ECO:0000259" key="2">
    <source>
        <dbReference type="Pfam" id="PF03872"/>
    </source>
</evidence>
<dbReference type="SUPFAM" id="SSF89069">
    <property type="entry name" value="N-terminal, cytoplasmic domain of anti-sigmaE factor RseA"/>
    <property type="match status" value="1"/>
</dbReference>
<reference evidence="3 4" key="1">
    <citation type="submission" date="2023-08" db="EMBL/GenBank/DDBJ databases">
        <authorList>
            <person name="Roldan D.M."/>
            <person name="Menes R.J."/>
        </authorList>
    </citation>
    <scope>NUCLEOTIDE SEQUENCE [LARGE SCALE GENOMIC DNA]</scope>
    <source>
        <strain evidence="3 4">CCM 2812</strain>
    </source>
</reference>
<comment type="caution">
    <text evidence="3">The sequence shown here is derived from an EMBL/GenBank/DDBJ whole genome shotgun (WGS) entry which is preliminary data.</text>
</comment>
<dbReference type="PANTHER" id="PTHR38104:SF1">
    <property type="entry name" value="ANTI-SIGMA-E FACTOR RSEA"/>
    <property type="match status" value="1"/>
</dbReference>
<evidence type="ECO:0000313" key="3">
    <source>
        <dbReference type="EMBL" id="MDP4299820.1"/>
    </source>
</evidence>
<sequence length="235" mass="24810">MSETTDPNLPDNAPDAERLSALLDGELERDEVAPLSAAWGRDVHLREQWQAYGLIGDVLRTGEPTRSPSRDQQLFDTIRARLAEEPVVLAPLSRERSDGPVPGAEVIALPARNSQRTVARSAWRRHAIPAAGIAAGLAFVSVMVLKLPQPAEGGVELSTAQDVGPGMGNGPALVSTAPSLAQTPDRQAASPSTPSGEPAVPMQSYLQAHRAMTAGFAIDPGPGQLRRVAQEQGAR</sequence>
<name>A0ABT9G074_LEPDI</name>
<dbReference type="InterPro" id="IPR036147">
    <property type="entry name" value="Anti-sigma_E_RseA_N_sf"/>
</dbReference>
<feature type="region of interest" description="Disordered" evidence="1">
    <location>
        <begin position="156"/>
        <end position="200"/>
    </location>
</feature>
<keyword evidence="4" id="KW-1185">Reference proteome</keyword>
<evidence type="ECO:0000313" key="4">
    <source>
        <dbReference type="Proteomes" id="UP001235760"/>
    </source>
</evidence>
<accession>A0ABT9G074</accession>
<feature type="compositionally biased region" description="Polar residues" evidence="1">
    <location>
        <begin position="176"/>
        <end position="195"/>
    </location>
</feature>
<dbReference type="CDD" id="cd16328">
    <property type="entry name" value="RseA_N"/>
    <property type="match status" value="1"/>
</dbReference>
<dbReference type="InterPro" id="IPR005572">
    <property type="entry name" value="Anti-sigma_E_RseA_N"/>
</dbReference>
<dbReference type="InterPro" id="IPR052383">
    <property type="entry name" value="Anti-sigma-E_RseA-like"/>
</dbReference>
<feature type="domain" description="Anti sigma-E protein RseA N-terminal" evidence="2">
    <location>
        <begin position="16"/>
        <end position="92"/>
    </location>
</feature>
<dbReference type="Pfam" id="PF03872">
    <property type="entry name" value="RseA_N"/>
    <property type="match status" value="1"/>
</dbReference>
<dbReference type="PANTHER" id="PTHR38104">
    <property type="match status" value="1"/>
</dbReference>
<organism evidence="3 4">
    <name type="scientific">Leptothrix discophora</name>
    <dbReference type="NCBI Taxonomy" id="89"/>
    <lineage>
        <taxon>Bacteria</taxon>
        <taxon>Pseudomonadati</taxon>
        <taxon>Pseudomonadota</taxon>
        <taxon>Betaproteobacteria</taxon>
        <taxon>Burkholderiales</taxon>
        <taxon>Sphaerotilaceae</taxon>
        <taxon>Leptothrix</taxon>
    </lineage>
</organism>
<dbReference type="RefSeq" id="WP_305748385.1">
    <property type="nucleotide sequence ID" value="NZ_JAUZEE010000002.1"/>
</dbReference>
<dbReference type="EMBL" id="JAUZEE010000002">
    <property type="protein sequence ID" value="MDP4299820.1"/>
    <property type="molecule type" value="Genomic_DNA"/>
</dbReference>
<dbReference type="Proteomes" id="UP001235760">
    <property type="component" value="Unassembled WGS sequence"/>
</dbReference>
<protein>
    <submittedName>
        <fullName evidence="3">Sigma-E factor negative regulatory protein</fullName>
    </submittedName>
</protein>
<proteinExistence type="predicted"/>
<dbReference type="Gene3D" id="1.10.10.880">
    <property type="entry name" value="Anti sigma-E protein RseA, N-terminal domain"/>
    <property type="match status" value="1"/>
</dbReference>
<gene>
    <name evidence="3" type="ORF">Q8X39_04185</name>
</gene>
<evidence type="ECO:0000256" key="1">
    <source>
        <dbReference type="SAM" id="MobiDB-lite"/>
    </source>
</evidence>